<comment type="caution">
    <text evidence="2">The sequence shown here is derived from an EMBL/GenBank/DDBJ whole genome shotgun (WGS) entry which is preliminary data.</text>
</comment>
<feature type="chain" id="PRO_5020813856" evidence="1">
    <location>
        <begin position="32"/>
        <end position="195"/>
    </location>
</feature>
<dbReference type="OrthoDB" id="5481789at2"/>
<evidence type="ECO:0000313" key="2">
    <source>
        <dbReference type="EMBL" id="TDW69314.1"/>
    </source>
</evidence>
<keyword evidence="3" id="KW-1185">Reference proteome</keyword>
<dbReference type="EMBL" id="SODP01000002">
    <property type="protein sequence ID" value="TDW69314.1"/>
    <property type="molecule type" value="Genomic_DNA"/>
</dbReference>
<sequence>MSGIRTRIGRRSIVAAVIVAGVSALGSTADAVPAGSVVARYSADGHTQIDVTSGRIKITAAGSAVYLQTVGAWTGDSLTTVRGQLTETVQTSANSAEQSWTLDHAPAAPGDLTIAVAATGLDLAGTTDTGLLLRRTGDMNVSYSNGTWIDADGHATAVPARYVNGQILLTVPAKLITESTYPAVLDPQIIVTPIT</sequence>
<proteinExistence type="predicted"/>
<evidence type="ECO:0000256" key="1">
    <source>
        <dbReference type="SAM" id="SignalP"/>
    </source>
</evidence>
<dbReference type="AlphaFoldDB" id="A0A4R8C1H6"/>
<dbReference type="Proteomes" id="UP000295146">
    <property type="component" value="Unassembled WGS sequence"/>
</dbReference>
<gene>
    <name evidence="2" type="ORF">EV653_3338</name>
</gene>
<accession>A0A4R8C1H6</accession>
<organism evidence="2 3">
    <name type="scientific">Kribbella pratensis</name>
    <dbReference type="NCBI Taxonomy" id="2512112"/>
    <lineage>
        <taxon>Bacteria</taxon>
        <taxon>Bacillati</taxon>
        <taxon>Actinomycetota</taxon>
        <taxon>Actinomycetes</taxon>
        <taxon>Propionibacteriales</taxon>
        <taxon>Kribbellaceae</taxon>
        <taxon>Kribbella</taxon>
    </lineage>
</organism>
<reference evidence="2 3" key="1">
    <citation type="submission" date="2019-03" db="EMBL/GenBank/DDBJ databases">
        <title>Genomic Encyclopedia of Type Strains, Phase III (KMG-III): the genomes of soil and plant-associated and newly described type strains.</title>
        <authorList>
            <person name="Whitman W."/>
        </authorList>
    </citation>
    <scope>NUCLEOTIDE SEQUENCE [LARGE SCALE GENOMIC DNA]</scope>
    <source>
        <strain evidence="2 3">VKM Ac-2573</strain>
    </source>
</reference>
<evidence type="ECO:0000313" key="3">
    <source>
        <dbReference type="Proteomes" id="UP000295146"/>
    </source>
</evidence>
<keyword evidence="1" id="KW-0732">Signal</keyword>
<dbReference type="RefSeq" id="WP_134104354.1">
    <property type="nucleotide sequence ID" value="NZ_SODP01000002.1"/>
</dbReference>
<name>A0A4R8C1H6_9ACTN</name>
<feature type="signal peptide" evidence="1">
    <location>
        <begin position="1"/>
        <end position="31"/>
    </location>
</feature>
<protein>
    <submittedName>
        <fullName evidence="2">Uncharacterized protein</fullName>
    </submittedName>
</protein>